<evidence type="ECO:0000313" key="4">
    <source>
        <dbReference type="Proteomes" id="UP001595814"/>
    </source>
</evidence>
<dbReference type="CDD" id="cd19094">
    <property type="entry name" value="AKR_Tas-like"/>
    <property type="match status" value="1"/>
</dbReference>
<dbReference type="PANTHER" id="PTHR43364">
    <property type="entry name" value="NADH-SPECIFIC METHYLGLYOXAL REDUCTASE-RELATED"/>
    <property type="match status" value="1"/>
</dbReference>
<dbReference type="Pfam" id="PF00248">
    <property type="entry name" value="Aldo_ket_red"/>
    <property type="match status" value="1"/>
</dbReference>
<evidence type="ECO:0000313" key="3">
    <source>
        <dbReference type="EMBL" id="MFC4095544.1"/>
    </source>
</evidence>
<dbReference type="NCBIfam" id="NF007912">
    <property type="entry name" value="PRK10625.1"/>
    <property type="match status" value="1"/>
</dbReference>
<dbReference type="InterPro" id="IPR023210">
    <property type="entry name" value="NADP_OxRdtase_dom"/>
</dbReference>
<sequence length="346" mass="39051">MKYTKLPHTDIEVSKICLGTMTWGNQNTEAEGHEQMDYALNQGINFFDTAELYPIPAHPDRHSVTEKIIGTWFKKNGNRDKVVLASKIAGKADFTKFIRTTGFKKDSIIEAVNASLSRLQTDYIDLYQLHWPERNTNYFGKRGYKHDVSDHWEDNIHQVLETLRDLVREGKIRHVGLSNETPWGTMRFLTESKVHASLPRMLTIQNPYSLLNRLFEVGLSEISIREKIGLLAYSPLGFGTLSGKYLGGMMPANSRLNLFPNYARYSSETAVKATEQYNTLAKENGLSLAQMALAFVNTRPFITSNIIGATTMSQLKENIASIDVELSEEILKNIEAIHGQIPNPAP</sequence>
<organism evidence="3 4">
    <name type="scientific">Euzebyella saccharophila</name>
    <dbReference type="NCBI Taxonomy" id="679664"/>
    <lineage>
        <taxon>Bacteria</taxon>
        <taxon>Pseudomonadati</taxon>
        <taxon>Bacteroidota</taxon>
        <taxon>Flavobacteriia</taxon>
        <taxon>Flavobacteriales</taxon>
        <taxon>Flavobacteriaceae</taxon>
        <taxon>Euzebyella</taxon>
    </lineage>
</organism>
<dbReference type="InterPro" id="IPR050523">
    <property type="entry name" value="AKR_Detox_Biosynth"/>
</dbReference>
<dbReference type="InterPro" id="IPR036812">
    <property type="entry name" value="NAD(P)_OxRdtase_dom_sf"/>
</dbReference>
<dbReference type="EMBL" id="JBHSAW010000004">
    <property type="protein sequence ID" value="MFC4095544.1"/>
    <property type="molecule type" value="Genomic_DNA"/>
</dbReference>
<reference evidence="4" key="1">
    <citation type="journal article" date="2019" name="Int. J. Syst. Evol. Microbiol.">
        <title>The Global Catalogue of Microorganisms (GCM) 10K type strain sequencing project: providing services to taxonomists for standard genome sequencing and annotation.</title>
        <authorList>
            <consortium name="The Broad Institute Genomics Platform"/>
            <consortium name="The Broad Institute Genome Sequencing Center for Infectious Disease"/>
            <person name="Wu L."/>
            <person name="Ma J."/>
        </authorList>
    </citation>
    <scope>NUCLEOTIDE SEQUENCE [LARGE SCALE GENOMIC DNA]</scope>
    <source>
        <strain evidence="4">CECT 7477</strain>
    </source>
</reference>
<dbReference type="SUPFAM" id="SSF51430">
    <property type="entry name" value="NAD(P)-linked oxidoreductase"/>
    <property type="match status" value="1"/>
</dbReference>
<keyword evidence="4" id="KW-1185">Reference proteome</keyword>
<dbReference type="Proteomes" id="UP001595814">
    <property type="component" value="Unassembled WGS sequence"/>
</dbReference>
<evidence type="ECO:0000259" key="2">
    <source>
        <dbReference type="Pfam" id="PF00248"/>
    </source>
</evidence>
<accession>A0ABV8JLW5</accession>
<feature type="domain" description="NADP-dependent oxidoreductase" evidence="2">
    <location>
        <begin position="15"/>
        <end position="337"/>
    </location>
</feature>
<keyword evidence="1" id="KW-0560">Oxidoreductase</keyword>
<dbReference type="Gene3D" id="3.20.20.100">
    <property type="entry name" value="NADP-dependent oxidoreductase domain"/>
    <property type="match status" value="1"/>
</dbReference>
<protein>
    <submittedName>
        <fullName evidence="3">NADP(H)-dependent aldo-keto reductase</fullName>
    </submittedName>
</protein>
<dbReference type="RefSeq" id="WP_192460786.1">
    <property type="nucleotide sequence ID" value="NZ_JACYFJ010000001.1"/>
</dbReference>
<dbReference type="PANTHER" id="PTHR43364:SF4">
    <property type="entry name" value="NAD(P)-LINKED OXIDOREDUCTASE SUPERFAMILY PROTEIN"/>
    <property type="match status" value="1"/>
</dbReference>
<proteinExistence type="predicted"/>
<comment type="caution">
    <text evidence="3">The sequence shown here is derived from an EMBL/GenBank/DDBJ whole genome shotgun (WGS) entry which is preliminary data.</text>
</comment>
<evidence type="ECO:0000256" key="1">
    <source>
        <dbReference type="ARBA" id="ARBA00023002"/>
    </source>
</evidence>
<name>A0ABV8JLW5_9FLAO</name>
<gene>
    <name evidence="3" type="ORF">ACFOUT_06640</name>
</gene>